<dbReference type="NCBIfam" id="NF033592">
    <property type="entry name" value="transpos_IS4_1"/>
    <property type="match status" value="1"/>
</dbReference>
<dbReference type="PANTHER" id="PTHR33258">
    <property type="entry name" value="TRANSPOSASE INSL FOR INSERTION SEQUENCE ELEMENT IS186A-RELATED"/>
    <property type="match status" value="1"/>
</dbReference>
<evidence type="ECO:0000256" key="2">
    <source>
        <dbReference type="ARBA" id="ARBA00022578"/>
    </source>
</evidence>
<dbReference type="EMBL" id="CP043450">
    <property type="protein sequence ID" value="QEM09232.1"/>
    <property type="molecule type" value="Genomic_DNA"/>
</dbReference>
<comment type="similarity">
    <text evidence="1">Belongs to the transposase 11 family.</text>
</comment>
<accession>A0A5C1HTM5</accession>
<keyword evidence="8" id="KW-1185">Reference proteome</keyword>
<organism evidence="7 8">
    <name type="scientific">Mucilaginibacter rubeus</name>
    <dbReference type="NCBI Taxonomy" id="2027860"/>
    <lineage>
        <taxon>Bacteria</taxon>
        <taxon>Pseudomonadati</taxon>
        <taxon>Bacteroidota</taxon>
        <taxon>Sphingobacteriia</taxon>
        <taxon>Sphingobacteriales</taxon>
        <taxon>Sphingobacteriaceae</taxon>
        <taxon>Mucilaginibacter</taxon>
    </lineage>
</organism>
<protein>
    <submittedName>
        <fullName evidence="7">IS4 family transposase</fullName>
    </submittedName>
</protein>
<evidence type="ECO:0000256" key="1">
    <source>
        <dbReference type="ARBA" id="ARBA00010075"/>
    </source>
</evidence>
<dbReference type="GO" id="GO:0003677">
    <property type="term" value="F:DNA binding"/>
    <property type="evidence" value="ECO:0007669"/>
    <property type="project" value="UniProtKB-KW"/>
</dbReference>
<evidence type="ECO:0000259" key="5">
    <source>
        <dbReference type="Pfam" id="PF01609"/>
    </source>
</evidence>
<dbReference type="InterPro" id="IPR047952">
    <property type="entry name" value="Transpos_IS4"/>
</dbReference>
<feature type="domain" description="DUF4372" evidence="6">
    <location>
        <begin position="8"/>
        <end position="81"/>
    </location>
</feature>
<dbReference type="InterPro" id="IPR002559">
    <property type="entry name" value="Transposase_11"/>
</dbReference>
<dbReference type="RefSeq" id="WP_149301866.1">
    <property type="nucleotide sequence ID" value="NZ_CP043450.1"/>
</dbReference>
<dbReference type="KEGG" id="mrub:DEO27_004115"/>
<evidence type="ECO:0000313" key="7">
    <source>
        <dbReference type="EMBL" id="QEM09232.1"/>
    </source>
</evidence>
<dbReference type="InterPro" id="IPR025399">
    <property type="entry name" value="DUF4372"/>
</dbReference>
<gene>
    <name evidence="7" type="ORF">DEO27_004115</name>
</gene>
<keyword evidence="4" id="KW-0233">DNA recombination</keyword>
<evidence type="ECO:0000256" key="4">
    <source>
        <dbReference type="ARBA" id="ARBA00023172"/>
    </source>
</evidence>
<sequence length="399" mass="46096">MNKSTFFTGQPIFAQLLRFIPRDMIRRISAEHNADRYCKRFNTYEHLVTMLYAVFNHCNSLREVTTGMLAAEQRVNHLGVRYHPRRSTISDANQRRQADVFGSIYYKLYQRYSGFLSDSRKKSIASRLYIFDSTTISLFQEILRTSGQNPVGKRKGGIKVHTLIRSDLDIPCMICYSAAAANDSSFLKEVHLPKGSILVFDRGYADYIKLNSFSASGVTWITRRRSRSAYDVLEELDNPHKEKGVIADKRIRLGHRGCNRVLGRMVQFKSPDSGEIYEFLTNNMKMSAMTIAELYRKRWQIELLFKRIKQNYPLKYFLGDSENAIKLQIWSALIADLILKILKKGIAAKWSFANLAAMIRLHLMTYIDIRGFLRSPEKALQSKFSNIRSPNSKQLLLIT</sequence>
<dbReference type="InterPro" id="IPR012337">
    <property type="entry name" value="RNaseH-like_sf"/>
</dbReference>
<dbReference type="OrthoDB" id="7327264at2"/>
<dbReference type="SUPFAM" id="SSF53098">
    <property type="entry name" value="Ribonuclease H-like"/>
    <property type="match status" value="1"/>
</dbReference>
<name>A0A5C1HTM5_9SPHI</name>
<proteinExistence type="inferred from homology"/>
<keyword evidence="3" id="KW-0238">DNA-binding</keyword>
<dbReference type="Pfam" id="PF01609">
    <property type="entry name" value="DDE_Tnp_1"/>
    <property type="match status" value="1"/>
</dbReference>
<dbReference type="Pfam" id="PF14294">
    <property type="entry name" value="DUF4372"/>
    <property type="match status" value="1"/>
</dbReference>
<dbReference type="GO" id="GO:0004803">
    <property type="term" value="F:transposase activity"/>
    <property type="evidence" value="ECO:0007669"/>
    <property type="project" value="InterPro"/>
</dbReference>
<dbReference type="AlphaFoldDB" id="A0A5C1HTM5"/>
<keyword evidence="2" id="KW-0815">Transposition</keyword>
<reference evidence="7" key="1">
    <citation type="submission" date="2019-08" db="EMBL/GenBank/DDBJ databases">
        <title>Comparative genome analysis confer to the adaptation heavy metal polluted environment.</title>
        <authorList>
            <person name="Li Y."/>
        </authorList>
    </citation>
    <scope>NUCLEOTIDE SEQUENCE [LARGE SCALE GENOMIC DNA]</scope>
    <source>
        <strain evidence="7">P1</strain>
    </source>
</reference>
<dbReference type="GO" id="GO:0006313">
    <property type="term" value="P:DNA transposition"/>
    <property type="evidence" value="ECO:0007669"/>
    <property type="project" value="InterPro"/>
</dbReference>
<evidence type="ECO:0000313" key="8">
    <source>
        <dbReference type="Proteomes" id="UP000251402"/>
    </source>
</evidence>
<feature type="domain" description="Transposase IS4-like" evidence="5">
    <location>
        <begin position="127"/>
        <end position="335"/>
    </location>
</feature>
<evidence type="ECO:0000259" key="6">
    <source>
        <dbReference type="Pfam" id="PF14294"/>
    </source>
</evidence>
<evidence type="ECO:0000256" key="3">
    <source>
        <dbReference type="ARBA" id="ARBA00023125"/>
    </source>
</evidence>
<dbReference type="PANTHER" id="PTHR33258:SF1">
    <property type="entry name" value="TRANSPOSASE INSL FOR INSERTION SEQUENCE ELEMENT IS186A-RELATED"/>
    <property type="match status" value="1"/>
</dbReference>
<dbReference type="Proteomes" id="UP000251402">
    <property type="component" value="Chromosome"/>
</dbReference>